<gene>
    <name evidence="1" type="ORF">MELLADRAFT_61026</name>
</gene>
<accession>F4RDB4</accession>
<dbReference type="VEuPathDB" id="FungiDB:MELLADRAFT_61026"/>
<dbReference type="AlphaFoldDB" id="F4RDB4"/>
<organism evidence="2">
    <name type="scientific">Melampsora larici-populina (strain 98AG31 / pathotype 3-4-7)</name>
    <name type="common">Poplar leaf rust fungus</name>
    <dbReference type="NCBI Taxonomy" id="747676"/>
    <lineage>
        <taxon>Eukaryota</taxon>
        <taxon>Fungi</taxon>
        <taxon>Dikarya</taxon>
        <taxon>Basidiomycota</taxon>
        <taxon>Pucciniomycotina</taxon>
        <taxon>Pucciniomycetes</taxon>
        <taxon>Pucciniales</taxon>
        <taxon>Melampsoraceae</taxon>
        <taxon>Melampsora</taxon>
    </lineage>
</organism>
<evidence type="ECO:0000313" key="1">
    <source>
        <dbReference type="EMBL" id="EGG09638.1"/>
    </source>
</evidence>
<dbReference type="OrthoDB" id="2658401at2759"/>
<keyword evidence="2" id="KW-1185">Reference proteome</keyword>
<dbReference type="InParanoid" id="F4RDB4"/>
<proteinExistence type="predicted"/>
<dbReference type="KEGG" id="mlr:MELLADRAFT_61026"/>
<protein>
    <submittedName>
        <fullName evidence="1">Uncharacterized protein</fullName>
    </submittedName>
</protein>
<evidence type="ECO:0000313" key="2">
    <source>
        <dbReference type="Proteomes" id="UP000001072"/>
    </source>
</evidence>
<dbReference type="Proteomes" id="UP000001072">
    <property type="component" value="Unassembled WGS sequence"/>
</dbReference>
<reference evidence="2" key="1">
    <citation type="journal article" date="2011" name="Proc. Natl. Acad. Sci. U.S.A.">
        <title>Obligate biotrophy features unraveled by the genomic analysis of rust fungi.</title>
        <authorList>
            <person name="Duplessis S."/>
            <person name="Cuomo C.A."/>
            <person name="Lin Y.-C."/>
            <person name="Aerts A."/>
            <person name="Tisserant E."/>
            <person name="Veneault-Fourrey C."/>
            <person name="Joly D.L."/>
            <person name="Hacquard S."/>
            <person name="Amselem J."/>
            <person name="Cantarel B.L."/>
            <person name="Chiu R."/>
            <person name="Coutinho P.M."/>
            <person name="Feau N."/>
            <person name="Field M."/>
            <person name="Frey P."/>
            <person name="Gelhaye E."/>
            <person name="Goldberg J."/>
            <person name="Grabherr M.G."/>
            <person name="Kodira C.D."/>
            <person name="Kohler A."/>
            <person name="Kuees U."/>
            <person name="Lindquist E.A."/>
            <person name="Lucas S.M."/>
            <person name="Mago R."/>
            <person name="Mauceli E."/>
            <person name="Morin E."/>
            <person name="Murat C."/>
            <person name="Pangilinan J.L."/>
            <person name="Park R."/>
            <person name="Pearson M."/>
            <person name="Quesneville H."/>
            <person name="Rouhier N."/>
            <person name="Sakthikumar S."/>
            <person name="Salamov A.A."/>
            <person name="Schmutz J."/>
            <person name="Selles B."/>
            <person name="Shapiro H."/>
            <person name="Tanguay P."/>
            <person name="Tuskan G.A."/>
            <person name="Henrissat B."/>
            <person name="Van de Peer Y."/>
            <person name="Rouze P."/>
            <person name="Ellis J.G."/>
            <person name="Dodds P.N."/>
            <person name="Schein J.E."/>
            <person name="Zhong S."/>
            <person name="Hamelin R.C."/>
            <person name="Grigoriev I.V."/>
            <person name="Szabo L.J."/>
            <person name="Martin F."/>
        </authorList>
    </citation>
    <scope>NUCLEOTIDE SEQUENCE [LARGE SCALE GENOMIC DNA]</scope>
    <source>
        <strain evidence="2">98AG31 / pathotype 3-4-7</strain>
    </source>
</reference>
<dbReference type="RefSeq" id="XP_007407365.1">
    <property type="nucleotide sequence ID" value="XM_007407303.1"/>
</dbReference>
<sequence length="356" mass="40549">MVGSKAILDRPMYFEEGGGVRSLKAQNRELALWLPQRNSGSYQAITDYMKFMLGKFGTRAVYPTSPEPSEIHLLPDLDSGTIPADSSVFGLHLEPPSPSHQTINLLPRQDASWITYRRIFLQDLTRFGIPRATLAWESPVTFPWNKMMLAFLVKHWRWAMSQGAFSRYSVDSTYSTDAICQAAMERWFRGRVSKEGKYRSRKMKNQRRATIFCYRQDALEEFCELEDRDLLSTALSFLPSASCCSDTEDDGPGKPRAVGMVWRSQEYSELLHLLDSLSFNQQKALHGARWGPRRLDMRRGSPIKTSSRGKVPRNLPSNCYCPVWKEAFGESHKQLLTQKAASPALPLLISKIRSIV</sequence>
<dbReference type="EMBL" id="GL883097">
    <property type="protein sequence ID" value="EGG09638.1"/>
    <property type="molecule type" value="Genomic_DNA"/>
</dbReference>
<dbReference type="GeneID" id="18929654"/>
<name>F4RDB4_MELLP</name>
<dbReference type="HOGENOM" id="CLU_058865_1_0_1"/>